<dbReference type="AlphaFoldDB" id="A0A841KG30"/>
<feature type="domain" description="Transglycosylase SLT" evidence="6">
    <location>
        <begin position="541"/>
        <end position="643"/>
    </location>
</feature>
<dbReference type="Gene3D" id="1.10.530.10">
    <property type="match status" value="1"/>
</dbReference>
<keyword evidence="7" id="KW-0326">Glycosidase</keyword>
<evidence type="ECO:0000259" key="6">
    <source>
        <dbReference type="Pfam" id="PF01464"/>
    </source>
</evidence>
<comment type="caution">
    <text evidence="7">The sequence shown here is derived from an EMBL/GenBank/DDBJ whole genome shotgun (WGS) entry which is preliminary data.</text>
</comment>
<dbReference type="PROSITE" id="PS00922">
    <property type="entry name" value="TRANSGLYCOSYLASE"/>
    <property type="match status" value="1"/>
</dbReference>
<protein>
    <submittedName>
        <fullName evidence="7">Soluble lytic murein transglycosylase</fullName>
        <ecNumber evidence="7">3.2.1.-</ecNumber>
    </submittedName>
</protein>
<dbReference type="InterPro" id="IPR008939">
    <property type="entry name" value="Lytic_TGlycosylase_superhlx_U"/>
</dbReference>
<dbReference type="Gene3D" id="1.25.20.10">
    <property type="entry name" value="Bacterial muramidases"/>
    <property type="match status" value="1"/>
</dbReference>
<dbReference type="SUPFAM" id="SSF53955">
    <property type="entry name" value="Lysozyme-like"/>
    <property type="match status" value="1"/>
</dbReference>
<dbReference type="InterPro" id="IPR000189">
    <property type="entry name" value="Transglyc_AS"/>
</dbReference>
<feature type="chain" id="PRO_5032570300" evidence="5">
    <location>
        <begin position="25"/>
        <end position="698"/>
    </location>
</feature>
<dbReference type="PANTHER" id="PTHR37423:SF2">
    <property type="entry name" value="MEMBRANE-BOUND LYTIC MUREIN TRANSGLYCOSYLASE C"/>
    <property type="match status" value="1"/>
</dbReference>
<dbReference type="RefSeq" id="WP_183334480.1">
    <property type="nucleotide sequence ID" value="NZ_BMHX01000004.1"/>
</dbReference>
<keyword evidence="8" id="KW-1185">Reference proteome</keyword>
<sequence>MKPFTRFLAASTALGLAGATLLTAAAQRPSRAAVLPPPRPESTATLVSLPAPPARPGSEEAPSSAPSPLLTLDETIKHYRAGRIGEGDALARSLDTPAARTLAEWVALRHNARALTFERINAFLNRNPGWPGEDGLQRAAEQALLDEAKPARVVRGFFATREPVSPEGQIALAETLAAEGRESDAAEIARRVWRREAMSDALEKRILARFGSALLRSDHERRLERLMFAERLAEALPEARALGPGHEALLKAFGAAMKNPAGAARLLEAVPAELRNTPAYVFARARMLRRQGKLAEAAKALADAPRVVASLADGDSWALERRILARELLDAGDARTAYAVARINEAVSDAAKIENAFFAGFIALRFLNEPERAAAHFAEAAPAATLPVSVSRVAYWRGRAAEAAGRHEEAQRFYREAARHGTAYYGQLARHRLGEAEVPVTAQVSPNPAARARAEADPLIGALRLAYRLGDSSLTVPLLVQAARTAPDAETFALLAEIAAEANDVRGRLLVGKRALYAGHPLHAEAFPTDGVPPVDAPGAGVERAMVLAIARQESAFEPGAISPAGARGLMQLMPATARETAKRVGLPFDLGRLTADPAYNATLGAAHLGELVSFWRGSYILTFAAYNAGPGNVRRWIAAYGDPRQPGVDPVDWVERIPFNETRNYVQRVMENLQVYRERVEGRTALLIDEDLRRGAN</sequence>
<organism evidence="7 8">
    <name type="scientific">Chelatococcus composti</name>
    <dbReference type="NCBI Taxonomy" id="1743235"/>
    <lineage>
        <taxon>Bacteria</taxon>
        <taxon>Pseudomonadati</taxon>
        <taxon>Pseudomonadota</taxon>
        <taxon>Alphaproteobacteria</taxon>
        <taxon>Hyphomicrobiales</taxon>
        <taxon>Chelatococcaceae</taxon>
        <taxon>Chelatococcus</taxon>
    </lineage>
</organism>
<evidence type="ECO:0000313" key="8">
    <source>
        <dbReference type="Proteomes" id="UP000588017"/>
    </source>
</evidence>
<dbReference type="SUPFAM" id="SSF48435">
    <property type="entry name" value="Bacterial muramidases"/>
    <property type="match status" value="1"/>
</dbReference>
<dbReference type="GO" id="GO:0008933">
    <property type="term" value="F:peptidoglycan lytic transglycosylase activity"/>
    <property type="evidence" value="ECO:0007669"/>
    <property type="project" value="InterPro"/>
</dbReference>
<dbReference type="GO" id="GO:0016020">
    <property type="term" value="C:membrane"/>
    <property type="evidence" value="ECO:0007669"/>
    <property type="project" value="InterPro"/>
</dbReference>
<feature type="compositionally biased region" description="Low complexity" evidence="4">
    <location>
        <begin position="59"/>
        <end position="68"/>
    </location>
</feature>
<accession>A0A841KG30</accession>
<dbReference type="Pfam" id="PF01464">
    <property type="entry name" value="SLT"/>
    <property type="match status" value="1"/>
</dbReference>
<reference evidence="7 8" key="1">
    <citation type="submission" date="2020-08" db="EMBL/GenBank/DDBJ databases">
        <title>Genomic Encyclopedia of Type Strains, Phase IV (KMG-IV): sequencing the most valuable type-strain genomes for metagenomic binning, comparative biology and taxonomic classification.</title>
        <authorList>
            <person name="Goeker M."/>
        </authorList>
    </citation>
    <scope>NUCLEOTIDE SEQUENCE [LARGE SCALE GENOMIC DNA]</scope>
    <source>
        <strain evidence="7 8">DSM 101465</strain>
    </source>
</reference>
<comment type="similarity">
    <text evidence="1">Belongs to the transglycosylase Slt family.</text>
</comment>
<evidence type="ECO:0000256" key="5">
    <source>
        <dbReference type="SAM" id="SignalP"/>
    </source>
</evidence>
<dbReference type="Proteomes" id="UP000588017">
    <property type="component" value="Unassembled WGS sequence"/>
</dbReference>
<evidence type="ECO:0000256" key="3">
    <source>
        <dbReference type="ARBA" id="ARBA00022729"/>
    </source>
</evidence>
<dbReference type="GO" id="GO:0042597">
    <property type="term" value="C:periplasmic space"/>
    <property type="evidence" value="ECO:0007669"/>
    <property type="project" value="InterPro"/>
</dbReference>
<gene>
    <name evidence="7" type="ORF">HNQ73_001829</name>
</gene>
<feature type="region of interest" description="Disordered" evidence="4">
    <location>
        <begin position="30"/>
        <end position="68"/>
    </location>
</feature>
<proteinExistence type="inferred from homology"/>
<dbReference type="InterPro" id="IPR008258">
    <property type="entry name" value="Transglycosylase_SLT_dom_1"/>
</dbReference>
<evidence type="ECO:0000256" key="1">
    <source>
        <dbReference type="ARBA" id="ARBA00007734"/>
    </source>
</evidence>
<dbReference type="EMBL" id="JACHEH010000004">
    <property type="protein sequence ID" value="MBB6168199.1"/>
    <property type="molecule type" value="Genomic_DNA"/>
</dbReference>
<dbReference type="GO" id="GO:0004553">
    <property type="term" value="F:hydrolase activity, hydrolyzing O-glycosyl compounds"/>
    <property type="evidence" value="ECO:0007669"/>
    <property type="project" value="InterPro"/>
</dbReference>
<evidence type="ECO:0000256" key="2">
    <source>
        <dbReference type="ARBA" id="ARBA00009387"/>
    </source>
</evidence>
<name>A0A841KG30_9HYPH</name>
<feature type="signal peptide" evidence="5">
    <location>
        <begin position="1"/>
        <end position="24"/>
    </location>
</feature>
<evidence type="ECO:0000313" key="7">
    <source>
        <dbReference type="EMBL" id="MBB6168199.1"/>
    </source>
</evidence>
<dbReference type="EC" id="3.2.1.-" evidence="7"/>
<dbReference type="CDD" id="cd13401">
    <property type="entry name" value="Slt70-like"/>
    <property type="match status" value="1"/>
</dbReference>
<evidence type="ECO:0000256" key="4">
    <source>
        <dbReference type="SAM" id="MobiDB-lite"/>
    </source>
</evidence>
<dbReference type="GO" id="GO:0000270">
    <property type="term" value="P:peptidoglycan metabolic process"/>
    <property type="evidence" value="ECO:0007669"/>
    <property type="project" value="InterPro"/>
</dbReference>
<keyword evidence="7" id="KW-0378">Hydrolase</keyword>
<keyword evidence="3 5" id="KW-0732">Signal</keyword>
<dbReference type="PANTHER" id="PTHR37423">
    <property type="entry name" value="SOLUBLE LYTIC MUREIN TRANSGLYCOSYLASE-RELATED"/>
    <property type="match status" value="1"/>
</dbReference>
<dbReference type="InterPro" id="IPR023346">
    <property type="entry name" value="Lysozyme-like_dom_sf"/>
</dbReference>
<comment type="similarity">
    <text evidence="2">Belongs to the virb1 family.</text>
</comment>